<evidence type="ECO:0000313" key="1">
    <source>
        <dbReference type="EMBL" id="PGH15974.1"/>
    </source>
</evidence>
<organism evidence="1 2">
    <name type="scientific">Polytolypa hystricis (strain UAMH7299)</name>
    <dbReference type="NCBI Taxonomy" id="1447883"/>
    <lineage>
        <taxon>Eukaryota</taxon>
        <taxon>Fungi</taxon>
        <taxon>Dikarya</taxon>
        <taxon>Ascomycota</taxon>
        <taxon>Pezizomycotina</taxon>
        <taxon>Eurotiomycetes</taxon>
        <taxon>Eurotiomycetidae</taxon>
        <taxon>Onygenales</taxon>
        <taxon>Onygenales incertae sedis</taxon>
        <taxon>Polytolypa</taxon>
    </lineage>
</organism>
<sequence>MRQRCTALTIEHHHPETHEQARDSVFKYKRAESESHQHKLMRRWIGALKEYRTVVSSVSHLGCRNAREESGNKIVSEKKFRLKEYGIYELRTNEWEAGNLVFDIKVDAM</sequence>
<evidence type="ECO:0000313" key="2">
    <source>
        <dbReference type="Proteomes" id="UP000224634"/>
    </source>
</evidence>
<protein>
    <submittedName>
        <fullName evidence="1">Uncharacterized protein</fullName>
    </submittedName>
</protein>
<dbReference type="Proteomes" id="UP000224634">
    <property type="component" value="Unassembled WGS sequence"/>
</dbReference>
<proteinExistence type="predicted"/>
<accession>A0A2B7XW23</accession>
<dbReference type="EMBL" id="PDNA01000078">
    <property type="protein sequence ID" value="PGH15974.1"/>
    <property type="molecule type" value="Genomic_DNA"/>
</dbReference>
<reference evidence="1 2" key="1">
    <citation type="submission" date="2017-10" db="EMBL/GenBank/DDBJ databases">
        <title>Comparative genomics in systemic dimorphic fungi from Ajellomycetaceae.</title>
        <authorList>
            <person name="Munoz J.F."/>
            <person name="Mcewen J.G."/>
            <person name="Clay O.K."/>
            <person name="Cuomo C.A."/>
        </authorList>
    </citation>
    <scope>NUCLEOTIDE SEQUENCE [LARGE SCALE GENOMIC DNA]</scope>
    <source>
        <strain evidence="1 2">UAMH7299</strain>
    </source>
</reference>
<gene>
    <name evidence="1" type="ORF">AJ80_05350</name>
</gene>
<dbReference type="AlphaFoldDB" id="A0A2B7XW23"/>
<keyword evidence="2" id="KW-1185">Reference proteome</keyword>
<name>A0A2B7XW23_POLH7</name>
<comment type="caution">
    <text evidence="1">The sequence shown here is derived from an EMBL/GenBank/DDBJ whole genome shotgun (WGS) entry which is preliminary data.</text>
</comment>